<evidence type="ECO:0000313" key="2">
    <source>
        <dbReference type="Proteomes" id="UP000504634"/>
    </source>
</evidence>
<dbReference type="OrthoDB" id="7841870at2759"/>
<name>A0A6J2TCL0_DROLE</name>
<keyword evidence="2" id="KW-1185">Reference proteome</keyword>
<accession>A0A6J2TCL0</accession>
<sequence>MDSRKKNIANSPGDETAPRSALKRSSTTKKTQRTGIPGIRNRVGFDQGNVKVTSHIPTSQRTYGLIKAVKTLTPFPKMSSPLDQRLLLLRLEAEKQQTDAGGERVVKEIITPSESPTPESELSLIGQQQLATDRSSITLMNRSATLDQSFESRRKRFYEAEFTIAKGKKMSEFMHPQLPAERWLSLKESRNVINTGFSMHGRDSQYSTTLGELEKMCRKLNIKITRGFEL</sequence>
<evidence type="ECO:0000256" key="1">
    <source>
        <dbReference type="SAM" id="MobiDB-lite"/>
    </source>
</evidence>
<proteinExistence type="predicted"/>
<feature type="region of interest" description="Disordered" evidence="1">
    <location>
        <begin position="1"/>
        <end position="42"/>
    </location>
</feature>
<dbReference type="AlphaFoldDB" id="A0A6J2TCL0"/>
<dbReference type="RefSeq" id="XP_030374526.1">
    <property type="nucleotide sequence ID" value="XM_030518666.1"/>
</dbReference>
<gene>
    <name evidence="3" type="primary">LOC115624076</name>
</gene>
<evidence type="ECO:0000313" key="3">
    <source>
        <dbReference type="RefSeq" id="XP_030374526.1"/>
    </source>
</evidence>
<dbReference type="Proteomes" id="UP000504634">
    <property type="component" value="Unplaced"/>
</dbReference>
<organism evidence="2 3">
    <name type="scientific">Drosophila lebanonensis</name>
    <name type="common">Fruit fly</name>
    <name type="synonym">Scaptodrosophila lebanonensis</name>
    <dbReference type="NCBI Taxonomy" id="7225"/>
    <lineage>
        <taxon>Eukaryota</taxon>
        <taxon>Metazoa</taxon>
        <taxon>Ecdysozoa</taxon>
        <taxon>Arthropoda</taxon>
        <taxon>Hexapoda</taxon>
        <taxon>Insecta</taxon>
        <taxon>Pterygota</taxon>
        <taxon>Neoptera</taxon>
        <taxon>Endopterygota</taxon>
        <taxon>Diptera</taxon>
        <taxon>Brachycera</taxon>
        <taxon>Muscomorpha</taxon>
        <taxon>Ephydroidea</taxon>
        <taxon>Drosophilidae</taxon>
        <taxon>Scaptodrosophila</taxon>
    </lineage>
</organism>
<dbReference type="GeneID" id="115624076"/>
<reference evidence="3" key="1">
    <citation type="submission" date="2025-08" db="UniProtKB">
        <authorList>
            <consortium name="RefSeq"/>
        </authorList>
    </citation>
    <scope>IDENTIFICATION</scope>
    <source>
        <strain evidence="3">11010-0011.00</strain>
        <tissue evidence="3">Whole body</tissue>
    </source>
</reference>
<protein>
    <submittedName>
        <fullName evidence="3">Uncharacterized protein LOC115624076</fullName>
    </submittedName>
</protein>